<organism evidence="2 3">
    <name type="scientific">Moraxella lacunata</name>
    <dbReference type="NCBI Taxonomy" id="477"/>
    <lineage>
        <taxon>Bacteria</taxon>
        <taxon>Pseudomonadati</taxon>
        <taxon>Pseudomonadota</taxon>
        <taxon>Gammaproteobacteria</taxon>
        <taxon>Moraxellales</taxon>
        <taxon>Moraxellaceae</taxon>
        <taxon>Moraxella</taxon>
    </lineage>
</organism>
<keyword evidence="1" id="KW-1133">Transmembrane helix</keyword>
<dbReference type="Proteomes" id="UP000254437">
    <property type="component" value="Unassembled WGS sequence"/>
</dbReference>
<keyword evidence="1" id="KW-0472">Membrane</keyword>
<gene>
    <name evidence="2" type="ORF">NCTC10359_01461</name>
</gene>
<evidence type="ECO:0000313" key="2">
    <source>
        <dbReference type="EMBL" id="STZ63048.1"/>
    </source>
</evidence>
<name>A0A378TQH7_MORLA</name>
<feature type="transmembrane region" description="Helical" evidence="1">
    <location>
        <begin position="86"/>
        <end position="119"/>
    </location>
</feature>
<evidence type="ECO:0000256" key="1">
    <source>
        <dbReference type="SAM" id="Phobius"/>
    </source>
</evidence>
<dbReference type="EMBL" id="UGQU01000002">
    <property type="protein sequence ID" value="STZ63048.1"/>
    <property type="molecule type" value="Genomic_DNA"/>
</dbReference>
<accession>A0A378TQH7</accession>
<feature type="transmembrane region" description="Helical" evidence="1">
    <location>
        <begin position="7"/>
        <end position="26"/>
    </location>
</feature>
<feature type="transmembrane region" description="Helical" evidence="1">
    <location>
        <begin position="38"/>
        <end position="60"/>
    </location>
</feature>
<protein>
    <submittedName>
        <fullName evidence="2">Uncharacterized protein</fullName>
    </submittedName>
</protein>
<evidence type="ECO:0000313" key="3">
    <source>
        <dbReference type="Proteomes" id="UP000254437"/>
    </source>
</evidence>
<reference evidence="2 3" key="1">
    <citation type="submission" date="2018-06" db="EMBL/GenBank/DDBJ databases">
        <authorList>
            <consortium name="Pathogen Informatics"/>
            <person name="Doyle S."/>
        </authorList>
    </citation>
    <scope>NUCLEOTIDE SEQUENCE [LARGE SCALE GENOMIC DNA]</scope>
    <source>
        <strain evidence="2 3">NCTC10359</strain>
    </source>
</reference>
<dbReference type="AlphaFoldDB" id="A0A378TQH7"/>
<proteinExistence type="predicted"/>
<sequence length="124" mass="14699">MNKNKIIIHLALLSAVIVGAILYFYIFNDYQEILTNNWISLIFIVIVIHILIELFFKVLLKYFQEKIPHTFKKENSLPTTPMQWKIYNFAMMFFVGMYVLFFVVLGLAILVLGGMWLWAYYFGN</sequence>
<dbReference type="RefSeq" id="WP_115006990.1">
    <property type="nucleotide sequence ID" value="NZ_UGQU01000002.1"/>
</dbReference>
<keyword evidence="1" id="KW-0812">Transmembrane</keyword>